<name>A0A3A9AGF1_9FIRM</name>
<organism evidence="1 2">
    <name type="scientific">Parablautia intestinalis</name>
    <dbReference type="NCBI Taxonomy" id="2320100"/>
    <lineage>
        <taxon>Bacteria</taxon>
        <taxon>Bacillati</taxon>
        <taxon>Bacillota</taxon>
        <taxon>Clostridia</taxon>
        <taxon>Lachnospirales</taxon>
        <taxon>Lachnospiraceae</taxon>
        <taxon>Parablautia</taxon>
    </lineage>
</organism>
<gene>
    <name evidence="1" type="ORF">D7V94_22685</name>
</gene>
<dbReference type="RefSeq" id="WP_120472509.1">
    <property type="nucleotide sequence ID" value="NZ_RAYQ01000065.1"/>
</dbReference>
<dbReference type="AlphaFoldDB" id="A0A3A9AGF1"/>
<protein>
    <submittedName>
        <fullName evidence="1">Uncharacterized protein</fullName>
    </submittedName>
</protein>
<sequence>MLTLQKESIQTGGWEFILILYRTGRIKREQPFSGKNMEPGAAGLSTITQRISVYGMMARDCSLPEGDMAI</sequence>
<reference evidence="1 2" key="1">
    <citation type="submission" date="2018-09" db="EMBL/GenBank/DDBJ databases">
        <title>Murine metabolic-syndrome-specific gut microbial biobank.</title>
        <authorList>
            <person name="Liu C."/>
        </authorList>
    </citation>
    <scope>NUCLEOTIDE SEQUENCE [LARGE SCALE GENOMIC DNA]</scope>
    <source>
        <strain evidence="1 2">0.1xD8-82</strain>
    </source>
</reference>
<evidence type="ECO:0000313" key="1">
    <source>
        <dbReference type="EMBL" id="RKI86513.1"/>
    </source>
</evidence>
<dbReference type="EMBL" id="RAYQ01000065">
    <property type="protein sequence ID" value="RKI86513.1"/>
    <property type="molecule type" value="Genomic_DNA"/>
</dbReference>
<dbReference type="Proteomes" id="UP000280696">
    <property type="component" value="Unassembled WGS sequence"/>
</dbReference>
<comment type="caution">
    <text evidence="1">The sequence shown here is derived from an EMBL/GenBank/DDBJ whole genome shotgun (WGS) entry which is preliminary data.</text>
</comment>
<accession>A0A3A9AGF1</accession>
<evidence type="ECO:0000313" key="2">
    <source>
        <dbReference type="Proteomes" id="UP000280696"/>
    </source>
</evidence>
<proteinExistence type="predicted"/>
<keyword evidence="2" id="KW-1185">Reference proteome</keyword>